<sequence length="242" mass="26584">MQGKSVNFSSSNSSNQGNARRTNSNFHNYGPTSYSALAVAAAQGLMSNSPHEQHQSRLQTDQLNDKSHCGPTPSNASNNSVEIQNLNGTSLLAQRLAEHSSSHDHNKSWSDSHFAHIQNSLPSPASYSYSNNPTMMYDGTTQNSLQSMGCLSTHGTPLYMSTSNPAIVPGQTASSFSSNGVRYLSDQSGSLQDSMNIHSLQQQQQIRGYPPIYMQQPNYVEMNKHQQEPPEPMQYHDRGTTM</sequence>
<name>A0A7S2WLW4_9STRA</name>
<proteinExistence type="predicted"/>
<feature type="compositionally biased region" description="Polar residues" evidence="1">
    <location>
        <begin position="45"/>
        <end position="62"/>
    </location>
</feature>
<gene>
    <name evidence="2" type="ORF">EANT1437_LOCUS13408</name>
</gene>
<accession>A0A7S2WLW4</accession>
<feature type="compositionally biased region" description="Low complexity" evidence="1">
    <location>
        <begin position="1"/>
        <end position="15"/>
    </location>
</feature>
<evidence type="ECO:0000256" key="1">
    <source>
        <dbReference type="SAM" id="MobiDB-lite"/>
    </source>
</evidence>
<feature type="region of interest" description="Disordered" evidence="1">
    <location>
        <begin position="45"/>
        <end position="81"/>
    </location>
</feature>
<dbReference type="AlphaFoldDB" id="A0A7S2WLW4"/>
<organism evidence="2">
    <name type="scientific">Eucampia antarctica</name>
    <dbReference type="NCBI Taxonomy" id="49252"/>
    <lineage>
        <taxon>Eukaryota</taxon>
        <taxon>Sar</taxon>
        <taxon>Stramenopiles</taxon>
        <taxon>Ochrophyta</taxon>
        <taxon>Bacillariophyta</taxon>
        <taxon>Mediophyceae</taxon>
        <taxon>Biddulphiophycidae</taxon>
        <taxon>Hemiaulales</taxon>
        <taxon>Hemiaulaceae</taxon>
        <taxon>Eucampia</taxon>
    </lineage>
</organism>
<feature type="compositionally biased region" description="Polar residues" evidence="1">
    <location>
        <begin position="16"/>
        <end position="31"/>
    </location>
</feature>
<feature type="compositionally biased region" description="Polar residues" evidence="1">
    <location>
        <begin position="72"/>
        <end position="81"/>
    </location>
</feature>
<evidence type="ECO:0000313" key="2">
    <source>
        <dbReference type="EMBL" id="CAD9694252.1"/>
    </source>
</evidence>
<reference evidence="2" key="1">
    <citation type="submission" date="2021-01" db="EMBL/GenBank/DDBJ databases">
        <authorList>
            <person name="Corre E."/>
            <person name="Pelletier E."/>
            <person name="Niang G."/>
            <person name="Scheremetjew M."/>
            <person name="Finn R."/>
            <person name="Kale V."/>
            <person name="Holt S."/>
            <person name="Cochrane G."/>
            <person name="Meng A."/>
            <person name="Brown T."/>
            <person name="Cohen L."/>
        </authorList>
    </citation>
    <scope>NUCLEOTIDE SEQUENCE</scope>
    <source>
        <strain evidence="2">CCMP1452</strain>
    </source>
</reference>
<feature type="region of interest" description="Disordered" evidence="1">
    <location>
        <begin position="1"/>
        <end position="31"/>
    </location>
</feature>
<protein>
    <submittedName>
        <fullName evidence="2">Uncharacterized protein</fullName>
    </submittedName>
</protein>
<dbReference type="EMBL" id="HBHI01026195">
    <property type="protein sequence ID" value="CAD9694252.1"/>
    <property type="molecule type" value="Transcribed_RNA"/>
</dbReference>